<evidence type="ECO:0000256" key="4">
    <source>
        <dbReference type="ARBA" id="ARBA00023136"/>
    </source>
</evidence>
<feature type="transmembrane region" description="Helical" evidence="5">
    <location>
        <begin position="88"/>
        <end position="110"/>
    </location>
</feature>
<feature type="transmembrane region" description="Helical" evidence="5">
    <location>
        <begin position="223"/>
        <end position="246"/>
    </location>
</feature>
<dbReference type="PANTHER" id="PTHR43652">
    <property type="entry name" value="BASIC AMINO ACID ANTIPORTER YFCC-RELATED"/>
    <property type="match status" value="1"/>
</dbReference>
<feature type="transmembrane region" description="Helical" evidence="5">
    <location>
        <begin position="47"/>
        <end position="76"/>
    </location>
</feature>
<organism evidence="6 7">
    <name type="scientific">Ornithinibacillus salinisoli</name>
    <dbReference type="NCBI Taxonomy" id="1848459"/>
    <lineage>
        <taxon>Bacteria</taxon>
        <taxon>Bacillati</taxon>
        <taxon>Bacillota</taxon>
        <taxon>Bacilli</taxon>
        <taxon>Bacillales</taxon>
        <taxon>Bacillaceae</taxon>
        <taxon>Ornithinibacillus</taxon>
    </lineage>
</organism>
<dbReference type="PANTHER" id="PTHR43652:SF2">
    <property type="entry name" value="BASIC AMINO ACID ANTIPORTER YFCC-RELATED"/>
    <property type="match status" value="1"/>
</dbReference>
<evidence type="ECO:0000256" key="3">
    <source>
        <dbReference type="ARBA" id="ARBA00022989"/>
    </source>
</evidence>
<dbReference type="RefSeq" id="WP_377557442.1">
    <property type="nucleotide sequence ID" value="NZ_JBHUHQ010000016.1"/>
</dbReference>
<dbReference type="InterPro" id="IPR051679">
    <property type="entry name" value="DASS-Related_Transporters"/>
</dbReference>
<gene>
    <name evidence="6" type="ORF">ACFSJF_11250</name>
</gene>
<reference evidence="7" key="1">
    <citation type="journal article" date="2019" name="Int. J. Syst. Evol. Microbiol.">
        <title>The Global Catalogue of Microorganisms (GCM) 10K type strain sequencing project: providing services to taxonomists for standard genome sequencing and annotation.</title>
        <authorList>
            <consortium name="The Broad Institute Genomics Platform"/>
            <consortium name="The Broad Institute Genome Sequencing Center for Infectious Disease"/>
            <person name="Wu L."/>
            <person name="Ma J."/>
        </authorList>
    </citation>
    <scope>NUCLEOTIDE SEQUENCE [LARGE SCALE GENOMIC DNA]</scope>
    <source>
        <strain evidence="7">R28</strain>
    </source>
</reference>
<feature type="transmembrane region" description="Helical" evidence="5">
    <location>
        <begin position="405"/>
        <end position="428"/>
    </location>
</feature>
<feature type="transmembrane region" description="Helical" evidence="5">
    <location>
        <begin position="371"/>
        <end position="398"/>
    </location>
</feature>
<comment type="subcellular location">
    <subcellularLocation>
        <location evidence="1">Membrane</location>
        <topology evidence="1">Multi-pass membrane protein</topology>
    </subcellularLocation>
</comment>
<dbReference type="Pfam" id="PF00939">
    <property type="entry name" value="Na_sulph_symp"/>
    <property type="match status" value="1"/>
</dbReference>
<evidence type="ECO:0000256" key="2">
    <source>
        <dbReference type="ARBA" id="ARBA00022692"/>
    </source>
</evidence>
<dbReference type="Proteomes" id="UP001597383">
    <property type="component" value="Unassembled WGS sequence"/>
</dbReference>
<keyword evidence="4 5" id="KW-0472">Membrane</keyword>
<keyword evidence="2 5" id="KW-0812">Transmembrane</keyword>
<evidence type="ECO:0000313" key="7">
    <source>
        <dbReference type="Proteomes" id="UP001597383"/>
    </source>
</evidence>
<feature type="transmembrane region" description="Helical" evidence="5">
    <location>
        <begin position="296"/>
        <end position="318"/>
    </location>
</feature>
<sequence length="470" mass="52996">MKLLLKEIQLNKNMMLYLFIGMALFFIISIGHSALLENFSVQQKWTLLLLAIAIFLWITTPIPTGASSILILALMLLFKLVDNIEQAVVGFLSPALYFILMLSIISQALVKVGIDKIIARFLFKISKGGPRFIIIGLPIFILILPILLPSAVARFKMLLPLISSLNKYYGLSNKSLFKKYCIYVIGMMNQNATMIIYTGGGFPILASQLLRDYNVAELGWLDWFLLIAPPLWIGSLIIVLVVWKFLAHHTNEEIPKNNFDGFIQTEQEPISAKFWIVVIGFLLMILTWIVTDQQHVPLLLPPMLYVVFLSTSRIRLVTNKVIREFDWENYLLLGASFSLGMLMAENGTASVLANQLLHILPENTSIEVKVIIMAIIIFILRFFFIMPSSAMIVIFPIVMSYSSLIGLPLIQLAFLIVLIIGSMMVLPIHATTTYLAYETGVLTKKEQYSIGIFSSILFVGIAIIATLFYW</sequence>
<keyword evidence="3 5" id="KW-1133">Transmembrane helix</keyword>
<keyword evidence="7" id="KW-1185">Reference proteome</keyword>
<evidence type="ECO:0000256" key="5">
    <source>
        <dbReference type="SAM" id="Phobius"/>
    </source>
</evidence>
<dbReference type="InterPro" id="IPR001898">
    <property type="entry name" value="SLC13A/DASS"/>
</dbReference>
<feature type="transmembrane region" description="Helical" evidence="5">
    <location>
        <begin position="131"/>
        <end position="148"/>
    </location>
</feature>
<evidence type="ECO:0000313" key="6">
    <source>
        <dbReference type="EMBL" id="MFD2044846.1"/>
    </source>
</evidence>
<evidence type="ECO:0000256" key="1">
    <source>
        <dbReference type="ARBA" id="ARBA00004141"/>
    </source>
</evidence>
<dbReference type="EMBL" id="JBHUHQ010000016">
    <property type="protein sequence ID" value="MFD2044846.1"/>
    <property type="molecule type" value="Genomic_DNA"/>
</dbReference>
<comment type="caution">
    <text evidence="6">The sequence shown here is derived from an EMBL/GenBank/DDBJ whole genome shotgun (WGS) entry which is preliminary data.</text>
</comment>
<protein>
    <submittedName>
        <fullName evidence="6">SLC13 family permease</fullName>
    </submittedName>
</protein>
<feature type="transmembrane region" description="Helical" evidence="5">
    <location>
        <begin position="192"/>
        <end position="211"/>
    </location>
</feature>
<feature type="transmembrane region" description="Helical" evidence="5">
    <location>
        <begin position="448"/>
        <end position="469"/>
    </location>
</feature>
<name>A0ABW4W1D0_9BACI</name>
<feature type="transmembrane region" description="Helical" evidence="5">
    <location>
        <begin position="272"/>
        <end position="290"/>
    </location>
</feature>
<feature type="transmembrane region" description="Helical" evidence="5">
    <location>
        <begin position="14"/>
        <end position="35"/>
    </location>
</feature>
<proteinExistence type="predicted"/>
<accession>A0ABW4W1D0</accession>